<accession>A0ACC0W2G1</accession>
<comment type="caution">
    <text evidence="1">The sequence shown here is derived from an EMBL/GenBank/DDBJ whole genome shotgun (WGS) entry which is preliminary data.</text>
</comment>
<dbReference type="EMBL" id="CM047584">
    <property type="protein sequence ID" value="KAI9912138.1"/>
    <property type="molecule type" value="Genomic_DNA"/>
</dbReference>
<organism evidence="1 2">
    <name type="scientific">Peronosclerospora sorghi</name>
    <dbReference type="NCBI Taxonomy" id="230839"/>
    <lineage>
        <taxon>Eukaryota</taxon>
        <taxon>Sar</taxon>
        <taxon>Stramenopiles</taxon>
        <taxon>Oomycota</taxon>
        <taxon>Peronosporomycetes</taxon>
        <taxon>Peronosporales</taxon>
        <taxon>Peronosporaceae</taxon>
        <taxon>Peronosclerospora</taxon>
    </lineage>
</organism>
<name>A0ACC0W2G1_9STRA</name>
<reference evidence="1 2" key="1">
    <citation type="journal article" date="2022" name="bioRxiv">
        <title>The genome of the oomycete Peronosclerospora sorghi, a cosmopolitan pathogen of maize and sorghum, is inflated with dispersed pseudogenes.</title>
        <authorList>
            <person name="Fletcher K."/>
            <person name="Martin F."/>
            <person name="Isakeit T."/>
            <person name="Cavanaugh K."/>
            <person name="Magill C."/>
            <person name="Michelmore R."/>
        </authorList>
    </citation>
    <scope>NUCLEOTIDE SEQUENCE [LARGE SCALE GENOMIC DNA]</scope>
    <source>
        <strain evidence="1">P6</strain>
    </source>
</reference>
<evidence type="ECO:0000313" key="1">
    <source>
        <dbReference type="EMBL" id="KAI9912138.1"/>
    </source>
</evidence>
<proteinExistence type="predicted"/>
<keyword evidence="2" id="KW-1185">Reference proteome</keyword>
<sequence>MLYLVHSCGYIQGLVMNRLKRNKSNLAVKSFCRLNAASALAPAVTARKKASAANKVRSASSSFNSSDNRVKRAKGDSNFVLLLLLPADSSYSVCLGNVGSSSCSRKLNFYYIFALEKIRYVL</sequence>
<protein>
    <submittedName>
        <fullName evidence="1">Uncharacterized protein</fullName>
    </submittedName>
</protein>
<dbReference type="Proteomes" id="UP001163321">
    <property type="component" value="Chromosome 5"/>
</dbReference>
<gene>
    <name evidence="1" type="ORF">PsorP6_009888</name>
</gene>
<evidence type="ECO:0000313" key="2">
    <source>
        <dbReference type="Proteomes" id="UP001163321"/>
    </source>
</evidence>